<feature type="repeat" description="ANK" evidence="3">
    <location>
        <begin position="698"/>
        <end position="730"/>
    </location>
</feature>
<feature type="repeat" description="ANK" evidence="3">
    <location>
        <begin position="594"/>
        <end position="626"/>
    </location>
</feature>
<feature type="repeat" description="ANK" evidence="3">
    <location>
        <begin position="58"/>
        <end position="90"/>
    </location>
</feature>
<dbReference type="Pfam" id="PF13606">
    <property type="entry name" value="Ank_3"/>
    <property type="match status" value="1"/>
</dbReference>
<dbReference type="RefSeq" id="XP_030849656.1">
    <property type="nucleotide sequence ID" value="XM_030993796.1"/>
</dbReference>
<dbReference type="PANTHER" id="PTHR24198:SF165">
    <property type="entry name" value="ANKYRIN REPEAT-CONTAINING PROTEIN-RELATED"/>
    <property type="match status" value="1"/>
</dbReference>
<feature type="repeat" description="ANK" evidence="3">
    <location>
        <begin position="741"/>
        <end position="773"/>
    </location>
</feature>
<feature type="repeat" description="ANK" evidence="3">
    <location>
        <begin position="426"/>
        <end position="458"/>
    </location>
</feature>
<dbReference type="GeneID" id="105447410"/>
<dbReference type="Pfam" id="PF00791">
    <property type="entry name" value="ZU5"/>
    <property type="match status" value="1"/>
</dbReference>
<feature type="repeat" description="ANK" evidence="3">
    <location>
        <begin position="124"/>
        <end position="156"/>
    </location>
</feature>
<evidence type="ECO:0000256" key="3">
    <source>
        <dbReference type="PROSITE-ProRule" id="PRU00023"/>
    </source>
</evidence>
<dbReference type="InterPro" id="IPR000906">
    <property type="entry name" value="ZU5_dom"/>
</dbReference>
<protein>
    <recommendedName>
        <fullName evidence="4">ZU5 domain-containing protein</fullName>
    </recommendedName>
</protein>
<evidence type="ECO:0000256" key="2">
    <source>
        <dbReference type="ARBA" id="ARBA00023043"/>
    </source>
</evidence>
<feature type="repeat" description="ANK" evidence="3">
    <location>
        <begin position="525"/>
        <end position="557"/>
    </location>
</feature>
<dbReference type="KEGG" id="spu:105447410"/>
<evidence type="ECO:0000313" key="5">
    <source>
        <dbReference type="EnsemblMetazoa" id="XP_030849656"/>
    </source>
</evidence>
<feature type="repeat" description="ANK" evidence="3">
    <location>
        <begin position="459"/>
        <end position="491"/>
    </location>
</feature>
<dbReference type="PRINTS" id="PR01415">
    <property type="entry name" value="ANKYRIN"/>
</dbReference>
<feature type="repeat" description="ANK" evidence="3">
    <location>
        <begin position="307"/>
        <end position="339"/>
    </location>
</feature>
<evidence type="ECO:0000256" key="1">
    <source>
        <dbReference type="ARBA" id="ARBA00022737"/>
    </source>
</evidence>
<dbReference type="InterPro" id="IPR036770">
    <property type="entry name" value="Ankyrin_rpt-contain_sf"/>
</dbReference>
<dbReference type="PROSITE" id="PS50088">
    <property type="entry name" value="ANK_REPEAT"/>
    <property type="match status" value="16"/>
</dbReference>
<accession>A0A7M7PD70</accession>
<name>A0A7M7PD70_STRPU</name>
<dbReference type="Pfam" id="PF12796">
    <property type="entry name" value="Ank_2"/>
    <property type="match status" value="7"/>
</dbReference>
<dbReference type="Proteomes" id="UP000007110">
    <property type="component" value="Unassembled WGS sequence"/>
</dbReference>
<dbReference type="SMART" id="SM00218">
    <property type="entry name" value="ZU5"/>
    <property type="match status" value="1"/>
</dbReference>
<sequence length="1010" mass="109863">MLNQGEVVKYLLGRDAELHVTDKKGDSVLFWAALYNNIDLLKKCLDDGQIDPNAKNSSGQTALHVASGFGNFEAVKLLLDHHAEIDTKDNQESTPLHNAAECNRAEVIKYLLEHEADIQTKDCDEQSPLHRAASSGSIDSVKMLVKMGADIGAKANDESTPLHLAVAEFTGDPDLDFLNNAKCVEHLLDKGADINAPDVVGYTPLIFAVANSVYDCAEILISRGADMDAKTARKSTALHIAVRSGHSEILQLILSQSSQTDEQTKPRLEAVNKDKWTPLQEAICYVNVECVRLLCDYGANLEAPSISGKTPLYRAVEVESVEIVKLLLEKGVNINAGAKLYGNATPFHLAVEKGYRDIVELLIERGPDLDARTTNDYNVFHVASEAGQEQCLQILVDYVIGTDGGDGSEAEQHLEHRSLIDSTVKTKLTPLHCAILGGHLGCVQILCDAGANVEAQSISGKTPLQRATEKKHVDIMKYLLALHADVNKANNTGITALHIAASNGLAEPLGTLLEYHADVNAQSNHNSTPILLAAVYGHQSCVEKLIAHDADPMKRDNDGDSLVHHAALGGRLDTLEYVLDLDGMSELISSKNNAGHLPLHYAAREGNKNCVELLLALGMSQEEGEESNHNSTPLLLAAEYGHQSCVEKLVAHGADPTKRDNDGDSLVHVASSGGRLETLKYVLDIEGMSELISFKNKAGHLPLHCAARNGNLDCVEHLLELGVSREEGEESCSFLEEQDCQGKTPLHLAVEGGFSPVIEALIKAGADLNIRTNDGKTCLHMVVTLWGGPENPDKKVQTTNGFEPVVSRYPEYEPLSENEKLLLYLLDKGAICTTFDASGDTPIHLTNTHRLWQLVVSGIPEEERNALLDELDVESKRIKRTVQQVIGPEGGEIHLSRYGVHLTVPAGALDKDQDISMRLLETCPVPGIQGEEMMASFGVELKPGGLKFKLPVQLQLPHCASVVNTDDVTNSVRLRDADKIGDEQPFFVKWTNGDVHVWVMNNKREEEAVG</sequence>
<keyword evidence="1" id="KW-0677">Repeat</keyword>
<feature type="repeat" description="ANK" evidence="3">
    <location>
        <begin position="233"/>
        <end position="265"/>
    </location>
</feature>
<dbReference type="SUPFAM" id="SSF48403">
    <property type="entry name" value="Ankyrin repeat"/>
    <property type="match status" value="3"/>
</dbReference>
<dbReference type="OrthoDB" id="194358at2759"/>
<dbReference type="Pfam" id="PF00023">
    <property type="entry name" value="Ank"/>
    <property type="match status" value="2"/>
</dbReference>
<dbReference type="InterPro" id="IPR002110">
    <property type="entry name" value="Ankyrin_rpt"/>
</dbReference>
<evidence type="ECO:0000313" key="6">
    <source>
        <dbReference type="Proteomes" id="UP000007110"/>
    </source>
</evidence>
<proteinExistence type="predicted"/>
<dbReference type="PROSITE" id="PS50297">
    <property type="entry name" value="ANK_REP_REGION"/>
    <property type="match status" value="14"/>
</dbReference>
<feature type="repeat" description="ANK" evidence="3">
    <location>
        <begin position="342"/>
        <end position="374"/>
    </location>
</feature>
<feature type="repeat" description="ANK" evidence="3">
    <location>
        <begin position="200"/>
        <end position="232"/>
    </location>
</feature>
<reference evidence="5" key="2">
    <citation type="submission" date="2021-01" db="UniProtKB">
        <authorList>
            <consortium name="EnsemblMetazoa"/>
        </authorList>
    </citation>
    <scope>IDENTIFICATION</scope>
</reference>
<dbReference type="SMART" id="SM00248">
    <property type="entry name" value="ANK"/>
    <property type="match status" value="22"/>
</dbReference>
<dbReference type="PROSITE" id="PS51145">
    <property type="entry name" value="ZU5"/>
    <property type="match status" value="1"/>
</dbReference>
<dbReference type="EnsemblMetazoa" id="XM_030993796">
    <property type="protein sequence ID" value="XP_030849656"/>
    <property type="gene ID" value="LOC105447410"/>
</dbReference>
<organism evidence="5 6">
    <name type="scientific">Strongylocentrotus purpuratus</name>
    <name type="common">Purple sea urchin</name>
    <dbReference type="NCBI Taxonomy" id="7668"/>
    <lineage>
        <taxon>Eukaryota</taxon>
        <taxon>Metazoa</taxon>
        <taxon>Echinodermata</taxon>
        <taxon>Eleutherozoa</taxon>
        <taxon>Echinozoa</taxon>
        <taxon>Echinoidea</taxon>
        <taxon>Euechinoidea</taxon>
        <taxon>Echinacea</taxon>
        <taxon>Camarodonta</taxon>
        <taxon>Echinidea</taxon>
        <taxon>Strongylocentrotidae</taxon>
        <taxon>Strongylocentrotus</taxon>
    </lineage>
</organism>
<dbReference type="Gene3D" id="2.60.220.30">
    <property type="match status" value="1"/>
</dbReference>
<feature type="repeat" description="ANK" evidence="3">
    <location>
        <begin position="492"/>
        <end position="524"/>
    </location>
</feature>
<evidence type="ECO:0000259" key="4">
    <source>
        <dbReference type="PROSITE" id="PS51145"/>
    </source>
</evidence>
<keyword evidence="2 3" id="KW-0040">ANK repeat</keyword>
<dbReference type="Gene3D" id="1.25.40.20">
    <property type="entry name" value="Ankyrin repeat-containing domain"/>
    <property type="match status" value="8"/>
</dbReference>
<reference evidence="6" key="1">
    <citation type="submission" date="2015-02" db="EMBL/GenBank/DDBJ databases">
        <title>Genome sequencing for Strongylocentrotus purpuratus.</title>
        <authorList>
            <person name="Murali S."/>
            <person name="Liu Y."/>
            <person name="Vee V."/>
            <person name="English A."/>
            <person name="Wang M."/>
            <person name="Skinner E."/>
            <person name="Han Y."/>
            <person name="Muzny D.M."/>
            <person name="Worley K.C."/>
            <person name="Gibbs R.A."/>
        </authorList>
    </citation>
    <scope>NUCLEOTIDE SEQUENCE</scope>
</reference>
<keyword evidence="6" id="KW-1185">Reference proteome</keyword>
<feature type="repeat" description="ANK" evidence="3">
    <location>
        <begin position="157"/>
        <end position="199"/>
    </location>
</feature>
<feature type="repeat" description="ANK" evidence="3">
    <location>
        <begin position="91"/>
        <end position="123"/>
    </location>
</feature>
<dbReference type="AlphaFoldDB" id="A0A7M7PD70"/>
<feature type="repeat" description="ANK" evidence="3">
    <location>
        <begin position="629"/>
        <end position="661"/>
    </location>
</feature>
<dbReference type="Pfam" id="PF13637">
    <property type="entry name" value="Ank_4"/>
    <property type="match status" value="1"/>
</dbReference>
<feature type="domain" description="ZU5" evidence="4">
    <location>
        <begin position="880"/>
        <end position="1010"/>
    </location>
</feature>
<dbReference type="PANTHER" id="PTHR24198">
    <property type="entry name" value="ANKYRIN REPEAT AND PROTEIN KINASE DOMAIN-CONTAINING PROTEIN"/>
    <property type="match status" value="1"/>
</dbReference>
<dbReference type="InParanoid" id="A0A7M7PD70"/>